<gene>
    <name evidence="1" type="ORF">BDN72DRAFT_619972</name>
</gene>
<proteinExistence type="predicted"/>
<keyword evidence="2" id="KW-1185">Reference proteome</keyword>
<dbReference type="Proteomes" id="UP000308600">
    <property type="component" value="Unassembled WGS sequence"/>
</dbReference>
<accession>A0ACD3AU32</accession>
<reference evidence="1 2" key="1">
    <citation type="journal article" date="2019" name="Nat. Ecol. Evol.">
        <title>Megaphylogeny resolves global patterns of mushroom evolution.</title>
        <authorList>
            <person name="Varga T."/>
            <person name="Krizsan K."/>
            <person name="Foldi C."/>
            <person name="Dima B."/>
            <person name="Sanchez-Garcia M."/>
            <person name="Sanchez-Ramirez S."/>
            <person name="Szollosi G.J."/>
            <person name="Szarkandi J.G."/>
            <person name="Papp V."/>
            <person name="Albert L."/>
            <person name="Andreopoulos W."/>
            <person name="Angelini C."/>
            <person name="Antonin V."/>
            <person name="Barry K.W."/>
            <person name="Bougher N.L."/>
            <person name="Buchanan P."/>
            <person name="Buyck B."/>
            <person name="Bense V."/>
            <person name="Catcheside P."/>
            <person name="Chovatia M."/>
            <person name="Cooper J."/>
            <person name="Damon W."/>
            <person name="Desjardin D."/>
            <person name="Finy P."/>
            <person name="Geml J."/>
            <person name="Haridas S."/>
            <person name="Hughes K."/>
            <person name="Justo A."/>
            <person name="Karasinski D."/>
            <person name="Kautmanova I."/>
            <person name="Kiss B."/>
            <person name="Kocsube S."/>
            <person name="Kotiranta H."/>
            <person name="LaButti K.M."/>
            <person name="Lechner B.E."/>
            <person name="Liimatainen K."/>
            <person name="Lipzen A."/>
            <person name="Lukacs Z."/>
            <person name="Mihaltcheva S."/>
            <person name="Morgado L.N."/>
            <person name="Niskanen T."/>
            <person name="Noordeloos M.E."/>
            <person name="Ohm R.A."/>
            <person name="Ortiz-Santana B."/>
            <person name="Ovrebo C."/>
            <person name="Racz N."/>
            <person name="Riley R."/>
            <person name="Savchenko A."/>
            <person name="Shiryaev A."/>
            <person name="Soop K."/>
            <person name="Spirin V."/>
            <person name="Szebenyi C."/>
            <person name="Tomsovsky M."/>
            <person name="Tulloss R.E."/>
            <person name="Uehling J."/>
            <person name="Grigoriev I.V."/>
            <person name="Vagvolgyi C."/>
            <person name="Papp T."/>
            <person name="Martin F.M."/>
            <person name="Miettinen O."/>
            <person name="Hibbett D.S."/>
            <person name="Nagy L.G."/>
        </authorList>
    </citation>
    <scope>NUCLEOTIDE SEQUENCE [LARGE SCALE GENOMIC DNA]</scope>
    <source>
        <strain evidence="1 2">NL-1719</strain>
    </source>
</reference>
<protein>
    <submittedName>
        <fullName evidence="1">Uncharacterized protein</fullName>
    </submittedName>
</protein>
<dbReference type="EMBL" id="ML208333">
    <property type="protein sequence ID" value="TFK69325.1"/>
    <property type="molecule type" value="Genomic_DNA"/>
</dbReference>
<name>A0ACD3AU32_9AGAR</name>
<evidence type="ECO:0000313" key="1">
    <source>
        <dbReference type="EMBL" id="TFK69325.1"/>
    </source>
</evidence>
<organism evidence="1 2">
    <name type="scientific">Pluteus cervinus</name>
    <dbReference type="NCBI Taxonomy" id="181527"/>
    <lineage>
        <taxon>Eukaryota</taxon>
        <taxon>Fungi</taxon>
        <taxon>Dikarya</taxon>
        <taxon>Basidiomycota</taxon>
        <taxon>Agaricomycotina</taxon>
        <taxon>Agaricomycetes</taxon>
        <taxon>Agaricomycetidae</taxon>
        <taxon>Agaricales</taxon>
        <taxon>Pluteineae</taxon>
        <taxon>Pluteaceae</taxon>
        <taxon>Pluteus</taxon>
    </lineage>
</organism>
<evidence type="ECO:0000313" key="2">
    <source>
        <dbReference type="Proteomes" id="UP000308600"/>
    </source>
</evidence>
<sequence>MENLVAGFQSRGSDIFTDTEIRLKTRPVSENPTTARASGPSKDSTKSTTKRNSGKRKGRGVDHSGESGESDDELDLFSTHDPESDARSSVPPEDDVEDGVVIGGVHHGFHPDYGPERFHALKTLRFKKNKASTDDPSSTPKPPPPRVAGRSLAASSSTVSIGNNSDSKGANSSWDRSKRSPTTLSSPESSPSTDASHQRSSHHNSQSSVMPRASKASKPTQAVPRPFPGVGDSPPPPKAKKGSKADNKATKSSEVKSAAATTVKRRKNVILSEDDSESDSSLHSPDKKLKPAAFPMSSPLSTPPAPKELPLLSSLALDDKKPLRALNTQPSFCPLTAPSNFVKGKPGSSKAAKSKAPPSKASKAPQPRKPSHRVAKPKPFPMSSAMMSDSPPGASKAAKRLSEDSDGGSPRNKKRSKQAEAEIEPVEDDPFEGDSLFISPDTDPRTLCPYCDYALPSSPTPLLQKLLAETKQRSRSDARPANPLGRKAPLAVFINVCQRHNFESQILPEAEAKGWPKTIDWSALRNRIQEMREHLHDLIVDVVDPDMEDGLGCRSHCIFWKEVMAEVKIQGSRAATGVKGQFANFEKAQPGYYGELGSVIILQTLGDMFPLSSFDSSLVTPLTPKEFIQRILVPEVGVRLIMQDQQLFGDSGREDALQVLRDSTTYGVAMFPEGGSEWGDNHTGSSSRALNEEEGMDIADQIVMERARKRRKQLEAEGQWDHHGGDTEVESLTESESRKASKRKGKAKAVKKPSKDVVDITEGPQQPSRPRPRPVAKSASRPSPDSAPTVEPPQEEFASRPKPRPRPRPVSRAATPATEEDEPMPGSSPVRPKPKPRLRGPGADNAPSNPPRRVVSGGTDVDLNLCSSDSDASVKSSKSYKRKTAIKPKPKPTTSSYCPIDDILASSPKIPTKQKPKPTVASSYCPIDDIIASSPKTPRPRAVRSPSLEITSQNMVEDTPRPLKAMSSIKSASDQVKPLMIARSRVGKSGSQTESSTTTKPTQSSYRKANDGPWTFSMAVDSAIDVSDDSNDAAPGASKTQIGLQTNGAYSWLLDDIPSQ</sequence>